<name>A0A328B8D5_9BACT</name>
<sequence>MWPLTARAADPAERLTFIENRGQWAEPARYAAQLSPAARVFARADGLTYVLAAGLPQHAPRKGQEPPGAANQPLTVHAVRVEFEDAVAGAALAAEEPAPDTYHFIHGSESRRWAADARAWRQLRYRQPWPGTDVVLKENAAHQLEYDLLLAAGADATRPRLRYHGAESLRLDAATGNLIVQTAAGLLTEQRPRAWQLDARGRPQPVACAFQLQGTTVSFRLGLYDHTRPLVIDPVVQFASYTGSAVENWGFASTYDAQGNLYTAGVAFDPGFPATTGAYQTTFAGNIDVAVMKFVAGSTGPAARAWATYLGGNSADFPHSLLVNARGELLLLGSTASGTYPTTTGALGRSFRGGPAISPYGTSLSITLTAGTDLVLTRLSASGGRLRASTYLGGSGTDGLTNPLAAAPRLAHNHGDPFRGDLALDAQGNVYVATTTSSPDFPGLGSAYRGGLSDGVVMSLDSSLSRVRWATPLGGQGADAAYSLFREEATGDLLVAGGTTSPNLGGVAGGYRPALAGGVDGFVARLTAGGALTQSTYLGTGSYDQAYFVRRGGPTNQVYVLGQTLSNNTWPVASTGRYGQSNGHLFLQQLAPNLRTAGFATLLGAGRPTTDISPTAFDVDCAGRLLLAGWGGGIDPNNGSTLGLPVSSNALQSTTDGNDFYLMQLSDEARTLDYASFYGSAADDHVDGGSSRFNAQGTLFQALCACNQGAGTGIPIPAGANSYQTTNGSAHCNNAAFKLAFVAGTGTAPADTLLVCARGGEVPLGGSPAGGTWSGPGVTGSVAAGFTFLPDTTLVGTQLLTYTSPLTGLCAGTSTRYVRVLPQSLARLTAPADTICLQPQGPPPALVPLQGSPAGGTYRGPAVTVTVTGATFDPVAAGPGTHLLSYTVPGGRCPAVGVKRIVVLGRRFVDAGPPRKACLNDPPTPLFGAPAGGIWTGPGVTGNNTSGYYFTPNLAGLGTHVLLYAFPGNRRCPMPTDTLLVNVRPPGGVALVPPDTLLCTSSGPIRLWGGQPAGGTWSGPGVTGSVAAGFTFTPTAGMTGMLPLKYTAPDTSQRTCPAQKVRLVQIGTGTAVTLSAPRTLVCAYSGRVPLQATPAGGTWTGAGVSGSAAAGYFFTPSPALAGNQVLSYAGPASSLPGQCPGSGQLTIGVIVPPAVEFEPVPPVSFCVGVPPHGVVLAATPVGGTFSGPGVSGNRFNPALAGPGRHTLTYAVNFGALLGIDCPVTVTQEVEVLLLSPISLPADTVLCLDLKPFQLRAQPAGGTWSGVGVTPAGLFTPPAAPGTSVLTYTLPGGCGAQPYRVTVPADLTPTARWTNPACQTTEVAPRLIRFEATGPTAGQLSWDFGDGTPPATGAVVEHQYLTAGTFQPRVGRPGAGSGPCTTQLTLPPVAVQAAFLPNIITPNGDGDNDTFRPRVGGCPGQLQVFSRWGNQVYERRDYQGEWDGGRLPNGLYYYLLRAPDGGITAKGWVEIVR</sequence>
<comment type="caution">
    <text evidence="2">The sequence shown here is derived from an EMBL/GenBank/DDBJ whole genome shotgun (WGS) entry which is preliminary data.</text>
</comment>
<gene>
    <name evidence="2" type="ORF">DLM85_21665</name>
</gene>
<evidence type="ECO:0000313" key="3">
    <source>
        <dbReference type="Proteomes" id="UP000248553"/>
    </source>
</evidence>
<keyword evidence="3" id="KW-1185">Reference proteome</keyword>
<dbReference type="InterPro" id="IPR000601">
    <property type="entry name" value="PKD_dom"/>
</dbReference>
<dbReference type="InterPro" id="IPR052918">
    <property type="entry name" value="Motility_Chemotaxis_Reg"/>
</dbReference>
<feature type="domain" description="PKD" evidence="1">
    <location>
        <begin position="1341"/>
        <end position="1365"/>
    </location>
</feature>
<dbReference type="SUPFAM" id="SSF49299">
    <property type="entry name" value="PKD domain"/>
    <property type="match status" value="1"/>
</dbReference>
<evidence type="ECO:0000259" key="1">
    <source>
        <dbReference type="PROSITE" id="PS50093"/>
    </source>
</evidence>
<dbReference type="Pfam" id="PF25778">
    <property type="entry name" value="DUF7948"/>
    <property type="match status" value="1"/>
</dbReference>
<organism evidence="2 3">
    <name type="scientific">Hymenobacter edaphi</name>
    <dbReference type="NCBI Taxonomy" id="2211146"/>
    <lineage>
        <taxon>Bacteria</taxon>
        <taxon>Pseudomonadati</taxon>
        <taxon>Bacteroidota</taxon>
        <taxon>Cytophagia</taxon>
        <taxon>Cytophagales</taxon>
        <taxon>Hymenobacteraceae</taxon>
        <taxon>Hymenobacter</taxon>
    </lineage>
</organism>
<dbReference type="InterPro" id="IPR013783">
    <property type="entry name" value="Ig-like_fold"/>
</dbReference>
<evidence type="ECO:0000313" key="2">
    <source>
        <dbReference type="EMBL" id="RAK63197.1"/>
    </source>
</evidence>
<dbReference type="EMBL" id="QHKM01000010">
    <property type="protein sequence ID" value="RAK63197.1"/>
    <property type="molecule type" value="Genomic_DNA"/>
</dbReference>
<reference evidence="3" key="1">
    <citation type="submission" date="2018-05" db="EMBL/GenBank/DDBJ databases">
        <authorList>
            <person name="Nie L."/>
        </authorList>
    </citation>
    <scope>NUCLEOTIDE SEQUENCE [LARGE SCALE GENOMIC DNA]</scope>
    <source>
        <strain evidence="3">NL</strain>
    </source>
</reference>
<dbReference type="PROSITE" id="PS50093">
    <property type="entry name" value="PKD"/>
    <property type="match status" value="1"/>
</dbReference>
<dbReference type="InterPro" id="IPR057708">
    <property type="entry name" value="DUF7948"/>
</dbReference>
<dbReference type="CDD" id="cd00146">
    <property type="entry name" value="PKD"/>
    <property type="match status" value="1"/>
</dbReference>
<proteinExistence type="predicted"/>
<dbReference type="InterPro" id="IPR035986">
    <property type="entry name" value="PKD_dom_sf"/>
</dbReference>
<dbReference type="PANTHER" id="PTHR35580:SF1">
    <property type="entry name" value="PHYTASE-LIKE DOMAIN-CONTAINING PROTEIN"/>
    <property type="match status" value="1"/>
</dbReference>
<dbReference type="Proteomes" id="UP000248553">
    <property type="component" value="Unassembled WGS sequence"/>
</dbReference>
<protein>
    <recommendedName>
        <fullName evidence="1">PKD domain-containing protein</fullName>
    </recommendedName>
</protein>
<dbReference type="PANTHER" id="PTHR35580">
    <property type="entry name" value="CELL SURFACE GLYCOPROTEIN (S-LAYER PROTEIN)-LIKE PROTEIN"/>
    <property type="match status" value="1"/>
</dbReference>
<dbReference type="Gene3D" id="2.60.40.10">
    <property type="entry name" value="Immunoglobulins"/>
    <property type="match status" value="1"/>
</dbReference>
<accession>A0A328B8D5</accession>
<dbReference type="Pfam" id="PF13585">
    <property type="entry name" value="CHU_C"/>
    <property type="match status" value="1"/>
</dbReference>